<dbReference type="EMBL" id="JANSLM010000018">
    <property type="protein sequence ID" value="MDT8842545.1"/>
    <property type="molecule type" value="Genomic_DNA"/>
</dbReference>
<gene>
    <name evidence="2" type="ORF">ParKJ_34485</name>
</gene>
<dbReference type="Gene3D" id="1.10.287.1490">
    <property type="match status" value="1"/>
</dbReference>
<evidence type="ECO:0008006" key="4">
    <source>
        <dbReference type="Google" id="ProtNLM"/>
    </source>
</evidence>
<evidence type="ECO:0000313" key="2">
    <source>
        <dbReference type="EMBL" id="MDT8842545.1"/>
    </source>
</evidence>
<evidence type="ECO:0000256" key="1">
    <source>
        <dbReference type="SAM" id="Coils"/>
    </source>
</evidence>
<accession>A0AAP5QF62</accession>
<reference evidence="2" key="1">
    <citation type="submission" date="2022-08" db="EMBL/GenBank/DDBJ databases">
        <authorList>
            <person name="Kim S.-J."/>
        </authorList>
    </citation>
    <scope>NUCLEOTIDE SEQUENCE</scope>
    <source>
        <strain evidence="2">KJ</strain>
    </source>
</reference>
<evidence type="ECO:0000313" key="3">
    <source>
        <dbReference type="Proteomes" id="UP001246473"/>
    </source>
</evidence>
<proteinExistence type="predicted"/>
<sequence length="423" mass="46538">MQSKTSSTNLEPAVRRQGNSVVNEVMPFDPLDEFVFSMQDPNAVTRENMAAAAREVFGGGPENAEFIAKLVEHMLSVSESRSKIVAELVILGGHLQQMMKSAISHHTGKVGNTFQAQKKGASLAFDFFHRALGITRASARGYIRCNMKFGDDAEAVRVFSYGELNLLAAQDVTEEQIAAIMEKKAANPDLTRADIKELLKTLQRQEEAIDDRDKQLENIQSLLEDNKVQLDVTMRESNHLREQLAAHERHLAEKERSLATLHELLTTRTSGYGSMEKELADKQRQVADLTAEMKALREAKPKVETVEVFVEKLPDAYANVSQAVEDALAELKATEAKKSSLEDDVATLKASIASQQAELDAGTAVKRALADLTAAWADVAGKMATVQLAVQASTEPQQYNPTLEALAGMLRKYLTEIEAALNR</sequence>
<keyword evidence="1" id="KW-0175">Coiled coil</keyword>
<dbReference type="RefSeq" id="WP_315697369.1">
    <property type="nucleotide sequence ID" value="NZ_JANSLM010000018.1"/>
</dbReference>
<protein>
    <recommendedName>
        <fullName evidence="4">Chromosome partition protein Smc</fullName>
    </recommendedName>
</protein>
<dbReference type="AlphaFoldDB" id="A0AAP5QF62"/>
<comment type="caution">
    <text evidence="2">The sequence shown here is derived from an EMBL/GenBank/DDBJ whole genome shotgun (WGS) entry which is preliminary data.</text>
</comment>
<name>A0AAP5QF62_9BURK</name>
<organism evidence="2 3">
    <name type="scientific">Paraburkholderia fungorum</name>
    <dbReference type="NCBI Taxonomy" id="134537"/>
    <lineage>
        <taxon>Bacteria</taxon>
        <taxon>Pseudomonadati</taxon>
        <taxon>Pseudomonadota</taxon>
        <taxon>Betaproteobacteria</taxon>
        <taxon>Burkholderiales</taxon>
        <taxon>Burkholderiaceae</taxon>
        <taxon>Paraburkholderia</taxon>
    </lineage>
</organism>
<dbReference type="Proteomes" id="UP001246473">
    <property type="component" value="Unassembled WGS sequence"/>
</dbReference>
<feature type="coiled-coil region" evidence="1">
    <location>
        <begin position="195"/>
        <end position="358"/>
    </location>
</feature>